<comment type="caution">
    <text evidence="1">The sequence shown here is derived from an EMBL/GenBank/DDBJ whole genome shotgun (WGS) entry which is preliminary data.</text>
</comment>
<dbReference type="Proteomes" id="UP000295560">
    <property type="component" value="Unassembled WGS sequence"/>
</dbReference>
<evidence type="ECO:0000313" key="2">
    <source>
        <dbReference type="Proteomes" id="UP000295560"/>
    </source>
</evidence>
<dbReference type="EMBL" id="SMFZ01000001">
    <property type="protein sequence ID" value="TCK27520.1"/>
    <property type="molecule type" value="Genomic_DNA"/>
</dbReference>
<name>A0A4R1I2J8_PSEEN</name>
<sequence length="123" mass="13702">MTGPRVLVIGVDPRRYADRWDPTPILDALERGDRRFEEYGISHRTALVHPGDDDAIETIVSLLESEPWAVVVIGGGVRNGEGLLEYFELLINRVREHAPQAAIAFNATPEDCADAARRWLPVT</sequence>
<keyword evidence="2" id="KW-1185">Reference proteome</keyword>
<accession>A0A4R1I2J8</accession>
<evidence type="ECO:0000313" key="1">
    <source>
        <dbReference type="EMBL" id="TCK27520.1"/>
    </source>
</evidence>
<reference evidence="1 2" key="1">
    <citation type="submission" date="2019-03" db="EMBL/GenBank/DDBJ databases">
        <title>Sequencing the genomes of 1000 actinobacteria strains.</title>
        <authorList>
            <person name="Klenk H.-P."/>
        </authorList>
    </citation>
    <scope>NUCLEOTIDE SEQUENCE [LARGE SCALE GENOMIC DNA]</scope>
    <source>
        <strain evidence="1 2">DSM 44969</strain>
    </source>
</reference>
<organism evidence="1 2">
    <name type="scientific">Pseudonocardia endophytica</name>
    <dbReference type="NCBI Taxonomy" id="401976"/>
    <lineage>
        <taxon>Bacteria</taxon>
        <taxon>Bacillati</taxon>
        <taxon>Actinomycetota</taxon>
        <taxon>Actinomycetes</taxon>
        <taxon>Pseudonocardiales</taxon>
        <taxon>Pseudonocardiaceae</taxon>
        <taxon>Pseudonocardia</taxon>
    </lineage>
</organism>
<proteinExistence type="predicted"/>
<gene>
    <name evidence="1" type="ORF">EV378_3392</name>
</gene>
<dbReference type="OrthoDB" id="1495085at2"/>
<dbReference type="AlphaFoldDB" id="A0A4R1I2J8"/>
<dbReference type="RefSeq" id="WP_132426403.1">
    <property type="nucleotide sequence ID" value="NZ_SMFZ01000001.1"/>
</dbReference>
<protein>
    <submittedName>
        <fullName evidence="1">Uncharacterized protein</fullName>
    </submittedName>
</protein>